<evidence type="ECO:0000259" key="3">
    <source>
        <dbReference type="Pfam" id="PF01103"/>
    </source>
</evidence>
<keyword evidence="5" id="KW-1185">Reference proteome</keyword>
<protein>
    <recommendedName>
        <fullName evidence="3">Bacterial surface antigen (D15) domain-containing protein</fullName>
    </recommendedName>
</protein>
<dbReference type="Proteomes" id="UP000324298">
    <property type="component" value="Unassembled WGS sequence"/>
</dbReference>
<dbReference type="InterPro" id="IPR051544">
    <property type="entry name" value="TPS_OM_transporter"/>
</dbReference>
<proteinExistence type="predicted"/>
<feature type="domain" description="Bacterial surface antigen (D15)" evidence="3">
    <location>
        <begin position="123"/>
        <end position="381"/>
    </location>
</feature>
<dbReference type="GO" id="GO:0008320">
    <property type="term" value="F:protein transmembrane transporter activity"/>
    <property type="evidence" value="ECO:0007669"/>
    <property type="project" value="TreeGrafter"/>
</dbReference>
<evidence type="ECO:0000256" key="2">
    <source>
        <dbReference type="ARBA" id="ARBA00023136"/>
    </source>
</evidence>
<evidence type="ECO:0000313" key="5">
    <source>
        <dbReference type="Proteomes" id="UP000324298"/>
    </source>
</evidence>
<organism evidence="4 5">
    <name type="scientific">Oryzomonas rubra</name>
    <dbReference type="NCBI Taxonomy" id="2509454"/>
    <lineage>
        <taxon>Bacteria</taxon>
        <taxon>Pseudomonadati</taxon>
        <taxon>Thermodesulfobacteriota</taxon>
        <taxon>Desulfuromonadia</taxon>
        <taxon>Geobacterales</taxon>
        <taxon>Geobacteraceae</taxon>
        <taxon>Oryzomonas</taxon>
    </lineage>
</organism>
<evidence type="ECO:0000256" key="1">
    <source>
        <dbReference type="ARBA" id="ARBA00004370"/>
    </source>
</evidence>
<dbReference type="GO" id="GO:0046819">
    <property type="term" value="P:protein secretion by the type V secretion system"/>
    <property type="evidence" value="ECO:0007669"/>
    <property type="project" value="TreeGrafter"/>
</dbReference>
<comment type="subcellular location">
    <subcellularLocation>
        <location evidence="1">Membrane</location>
    </subcellularLocation>
</comment>
<dbReference type="GO" id="GO:0098046">
    <property type="term" value="C:type V protein secretion system complex"/>
    <property type="evidence" value="ECO:0007669"/>
    <property type="project" value="TreeGrafter"/>
</dbReference>
<accession>A0A5A9XAG7</accession>
<evidence type="ECO:0000313" key="4">
    <source>
        <dbReference type="EMBL" id="KAA0889854.1"/>
    </source>
</evidence>
<reference evidence="4 5" key="1">
    <citation type="submission" date="2019-04" db="EMBL/GenBank/DDBJ databases">
        <title>Geobacter ruber sp. nov., ferric-reducing bacteria isolated from paddy soil.</title>
        <authorList>
            <person name="Xu Z."/>
            <person name="Masuda Y."/>
            <person name="Itoh H."/>
            <person name="Senoo K."/>
        </authorList>
    </citation>
    <scope>NUCLEOTIDE SEQUENCE [LARGE SCALE GENOMIC DNA]</scope>
    <source>
        <strain evidence="4 5">Red88</strain>
    </source>
</reference>
<dbReference type="PANTHER" id="PTHR34597">
    <property type="entry name" value="SLR1661 PROTEIN"/>
    <property type="match status" value="1"/>
</dbReference>
<dbReference type="InterPro" id="IPR000184">
    <property type="entry name" value="Bac_surfAg_D15"/>
</dbReference>
<gene>
    <name evidence="4" type="ORF">ET418_13885</name>
</gene>
<comment type="caution">
    <text evidence="4">The sequence shown here is derived from an EMBL/GenBank/DDBJ whole genome shotgun (WGS) entry which is preliminary data.</text>
</comment>
<dbReference type="Gene3D" id="2.40.160.50">
    <property type="entry name" value="membrane protein fhac: a member of the omp85/tpsb transporter family"/>
    <property type="match status" value="1"/>
</dbReference>
<dbReference type="OrthoDB" id="335387at2"/>
<name>A0A5A9XAG7_9BACT</name>
<sequence>MIHISLMSKLCHIPGRSLIPFTFFLFLAMLLGGCTSYIPREKVPGIFASYTSNTPVKVVAIPLPVIASSPNEGITAGALTAFLFHNKNDEINALLAPQVNHNTNFGVTTSLYGAFYPTPDRNAEIDLSQSTIINNDYEIKLHDKTFFDKQLELNLATYLFNDGSARFFGFEAKSRKQRETNYTDAEIGFNLSVGYDIGRHFQVVLGERYRDVSIEPGAVKGIPYIKDQFSNRHVPGINGFATHSQRISLVYSTLDSATTPTFGGFAKVTFEPTFKALGGAADFRHYEAEAKGFFPLDDARYVSVFRLMYNQTLGKDVPFLEQSILGGETTLRGYGRNRFIDNSFLLCNLEERIRLFRWEIFNVTADWEVAPFVDLGAVMEAFDKARASNFEFNPGIGFRAIVRPNIIGRVDMGIGRDGPAIFVGLGYPF</sequence>
<dbReference type="PANTHER" id="PTHR34597:SF3">
    <property type="entry name" value="OUTER MEMBRANE TRANSPORTER CDIB"/>
    <property type="match status" value="1"/>
</dbReference>
<dbReference type="Pfam" id="PF01103">
    <property type="entry name" value="Omp85"/>
    <property type="match status" value="1"/>
</dbReference>
<dbReference type="EMBL" id="SRSD01000008">
    <property type="protein sequence ID" value="KAA0889854.1"/>
    <property type="molecule type" value="Genomic_DNA"/>
</dbReference>
<keyword evidence="2" id="KW-0472">Membrane</keyword>
<dbReference type="AlphaFoldDB" id="A0A5A9XAG7"/>
<dbReference type="GO" id="GO:0019867">
    <property type="term" value="C:outer membrane"/>
    <property type="evidence" value="ECO:0007669"/>
    <property type="project" value="InterPro"/>
</dbReference>